<dbReference type="RefSeq" id="WP_323689597.1">
    <property type="nucleotide sequence ID" value="NZ_JAYGIM010000022.1"/>
</dbReference>
<gene>
    <name evidence="3" type="ORF">VB798_23030</name>
</gene>
<feature type="transmembrane region" description="Helical" evidence="1">
    <location>
        <begin position="113"/>
        <end position="135"/>
    </location>
</feature>
<proteinExistence type="predicted"/>
<keyword evidence="1" id="KW-1133">Transmembrane helix</keyword>
<evidence type="ECO:0000313" key="4">
    <source>
        <dbReference type="Proteomes" id="UP001302222"/>
    </source>
</evidence>
<comment type="caution">
    <text evidence="3">The sequence shown here is derived from an EMBL/GenBank/DDBJ whole genome shotgun (WGS) entry which is preliminary data.</text>
</comment>
<dbReference type="PANTHER" id="PTHR30590">
    <property type="entry name" value="INNER MEMBRANE PROTEIN"/>
    <property type="match status" value="1"/>
</dbReference>
<feature type="transmembrane region" description="Helical" evidence="1">
    <location>
        <begin position="156"/>
        <end position="178"/>
    </location>
</feature>
<dbReference type="Pfam" id="PF04235">
    <property type="entry name" value="DUF418"/>
    <property type="match status" value="1"/>
</dbReference>
<keyword evidence="1" id="KW-0812">Transmembrane</keyword>
<evidence type="ECO:0000256" key="1">
    <source>
        <dbReference type="SAM" id="Phobius"/>
    </source>
</evidence>
<feature type="transmembrane region" description="Helical" evidence="1">
    <location>
        <begin position="44"/>
        <end position="62"/>
    </location>
</feature>
<accession>A0ABU5SQA2</accession>
<evidence type="ECO:0000313" key="3">
    <source>
        <dbReference type="EMBL" id="MEA5429485.1"/>
    </source>
</evidence>
<organism evidence="3 4">
    <name type="scientific">Arcicella lustrica</name>
    <dbReference type="NCBI Taxonomy" id="2984196"/>
    <lineage>
        <taxon>Bacteria</taxon>
        <taxon>Pseudomonadati</taxon>
        <taxon>Bacteroidota</taxon>
        <taxon>Cytophagia</taxon>
        <taxon>Cytophagales</taxon>
        <taxon>Flectobacillaceae</taxon>
        <taxon>Arcicella</taxon>
    </lineage>
</organism>
<keyword evidence="1" id="KW-0472">Membrane</keyword>
<dbReference type="EMBL" id="JAYGIM010000022">
    <property type="protein sequence ID" value="MEA5429485.1"/>
    <property type="molecule type" value="Genomic_DNA"/>
</dbReference>
<dbReference type="Proteomes" id="UP001302222">
    <property type="component" value="Unassembled WGS sequence"/>
</dbReference>
<feature type="transmembrane region" description="Helical" evidence="1">
    <location>
        <begin position="184"/>
        <end position="205"/>
    </location>
</feature>
<keyword evidence="4" id="KW-1185">Reference proteome</keyword>
<protein>
    <submittedName>
        <fullName evidence="3">DUF418 domain-containing protein</fullName>
    </submittedName>
</protein>
<dbReference type="InterPro" id="IPR007349">
    <property type="entry name" value="DUF418"/>
</dbReference>
<evidence type="ECO:0000259" key="2">
    <source>
        <dbReference type="Pfam" id="PF04235"/>
    </source>
</evidence>
<dbReference type="PANTHER" id="PTHR30590:SF2">
    <property type="entry name" value="INNER MEMBRANE PROTEIN"/>
    <property type="match status" value="1"/>
</dbReference>
<feature type="domain" description="DUF418" evidence="2">
    <location>
        <begin position="60"/>
        <end position="224"/>
    </location>
</feature>
<sequence length="230" mass="26449">MGNEHQEKSYIQSFYTLKQGTYQEIVTQNLKGLKTKVDYQFNTSRIFVTFGFMLFGLFIGRGKVLENLDLIRPHLNKILLFLIIVTLSCVILLKKVDFGLNNHVGNNPVIIFHNFLILLKSLLITMTYITGLFYLSNLKQMAVVNMTLATIGKMAMTNYLMQSAFGVLLFYGIGFGLAGDISPAWCYVIGIGIFIFQIIFSKWWLSIFICGPMEWLWRSATYLKWQAFKK</sequence>
<dbReference type="InterPro" id="IPR052529">
    <property type="entry name" value="Bact_Transport_Assoc"/>
</dbReference>
<name>A0ABU5SQA2_9BACT</name>
<reference evidence="3 4" key="1">
    <citation type="submission" date="2023-12" db="EMBL/GenBank/DDBJ databases">
        <title>Novel species of the genus Arcicella isolated from rivers.</title>
        <authorList>
            <person name="Lu H."/>
        </authorList>
    </citation>
    <scope>NUCLEOTIDE SEQUENCE [LARGE SCALE GENOMIC DNA]</scope>
    <source>
        <strain evidence="3 4">DC25W</strain>
    </source>
</reference>
<feature type="transmembrane region" description="Helical" evidence="1">
    <location>
        <begin position="74"/>
        <end position="93"/>
    </location>
</feature>